<reference evidence="9" key="1">
    <citation type="submission" date="2019-04" db="EMBL/GenBank/DDBJ databases">
        <title>Complete genome sequence of Sphingomonas sp. W1-2-3.</title>
        <authorList>
            <person name="Im W.T."/>
        </authorList>
    </citation>
    <scope>NUCLEOTIDE SEQUENCE [LARGE SCALE GENOMIC DNA]</scope>
    <source>
        <strain evidence="9">W1-2-3</strain>
    </source>
</reference>
<keyword evidence="3 7" id="KW-0812">Transmembrane</keyword>
<dbReference type="GO" id="GO:0015920">
    <property type="term" value="P:lipopolysaccharide transport"/>
    <property type="evidence" value="ECO:0007669"/>
    <property type="project" value="TreeGrafter"/>
</dbReference>
<proteinExistence type="predicted"/>
<evidence type="ECO:0000256" key="5">
    <source>
        <dbReference type="ARBA" id="ARBA00023136"/>
    </source>
</evidence>
<keyword evidence="5 7" id="KW-0472">Membrane</keyword>
<feature type="transmembrane region" description="Helical" evidence="7">
    <location>
        <begin position="45"/>
        <end position="63"/>
    </location>
</feature>
<dbReference type="KEGG" id="hgn:E6W36_01045"/>
<dbReference type="GO" id="GO:0043190">
    <property type="term" value="C:ATP-binding cassette (ABC) transporter complex"/>
    <property type="evidence" value="ECO:0007669"/>
    <property type="project" value="TreeGrafter"/>
</dbReference>
<feature type="compositionally biased region" description="Low complexity" evidence="6">
    <location>
        <begin position="108"/>
        <end position="122"/>
    </location>
</feature>
<evidence type="ECO:0000256" key="2">
    <source>
        <dbReference type="ARBA" id="ARBA00022475"/>
    </source>
</evidence>
<sequence>MAAASARHPVLPFAVLLGSLLTLSTLAQNSEITILKASGMSAHRILAPLMIAASLLAVGHMAVNEFWTADATRKLTAWKDVDYASMPDGDTGAGRSGSRTAAPWSKHQAPGGSAPQSSSATC</sequence>
<comment type="subcellular location">
    <subcellularLocation>
        <location evidence="1">Cell membrane</location>
        <topology evidence="1">Multi-pass membrane protein</topology>
    </subcellularLocation>
</comment>
<evidence type="ECO:0000313" key="9">
    <source>
        <dbReference type="Proteomes" id="UP000298714"/>
    </source>
</evidence>
<keyword evidence="9" id="KW-1185">Reference proteome</keyword>
<evidence type="ECO:0000313" key="8">
    <source>
        <dbReference type="EMBL" id="QCI78726.1"/>
    </source>
</evidence>
<dbReference type="Proteomes" id="UP000298714">
    <property type="component" value="Chromosome"/>
</dbReference>
<evidence type="ECO:0000256" key="3">
    <source>
        <dbReference type="ARBA" id="ARBA00022692"/>
    </source>
</evidence>
<evidence type="ECO:0000256" key="6">
    <source>
        <dbReference type="SAM" id="MobiDB-lite"/>
    </source>
</evidence>
<name>A0A4D7CB03_9SPHN</name>
<protein>
    <submittedName>
        <fullName evidence="8">LptF/LptG family permease</fullName>
    </submittedName>
</protein>
<keyword evidence="4 7" id="KW-1133">Transmembrane helix</keyword>
<dbReference type="InterPro" id="IPR005495">
    <property type="entry name" value="LptG/LptF_permease"/>
</dbReference>
<feature type="region of interest" description="Disordered" evidence="6">
    <location>
        <begin position="83"/>
        <end position="122"/>
    </location>
</feature>
<dbReference type="PANTHER" id="PTHR33529">
    <property type="entry name" value="SLR0882 PROTEIN-RELATED"/>
    <property type="match status" value="1"/>
</dbReference>
<dbReference type="AlphaFoldDB" id="A0A4D7CB03"/>
<evidence type="ECO:0000256" key="4">
    <source>
        <dbReference type="ARBA" id="ARBA00022989"/>
    </source>
</evidence>
<dbReference type="Pfam" id="PF03739">
    <property type="entry name" value="LptF_LptG"/>
    <property type="match status" value="1"/>
</dbReference>
<organism evidence="8 9">
    <name type="scientific">Hankyongella ginsenosidimutans</name>
    <dbReference type="NCBI Taxonomy" id="1763828"/>
    <lineage>
        <taxon>Bacteria</taxon>
        <taxon>Pseudomonadati</taxon>
        <taxon>Pseudomonadota</taxon>
        <taxon>Alphaproteobacteria</taxon>
        <taxon>Sphingomonadales</taxon>
        <taxon>Sphingomonadaceae</taxon>
        <taxon>Hankyongella</taxon>
    </lineage>
</organism>
<accession>A0A4D7CB03</accession>
<evidence type="ECO:0000256" key="7">
    <source>
        <dbReference type="SAM" id="Phobius"/>
    </source>
</evidence>
<evidence type="ECO:0000256" key="1">
    <source>
        <dbReference type="ARBA" id="ARBA00004651"/>
    </source>
</evidence>
<dbReference type="PANTHER" id="PTHR33529:SF6">
    <property type="entry name" value="YJGP_YJGQ FAMILY PERMEASE"/>
    <property type="match status" value="1"/>
</dbReference>
<keyword evidence="2" id="KW-1003">Cell membrane</keyword>
<gene>
    <name evidence="8" type="ORF">E6W36_01045</name>
</gene>
<dbReference type="EMBL" id="CP039704">
    <property type="protein sequence ID" value="QCI78726.1"/>
    <property type="molecule type" value="Genomic_DNA"/>
</dbReference>